<accession>A0A378ICA7</accession>
<dbReference type="AlphaFoldDB" id="A0A378ICA7"/>
<dbReference type="STRING" id="28083.Lbir_0244"/>
<reference evidence="2 4" key="1">
    <citation type="submission" date="2015-11" db="EMBL/GenBank/DDBJ databases">
        <title>Genomic analysis of 38 Legionella species identifies large and diverse effector repertoires.</title>
        <authorList>
            <person name="Burstein D."/>
            <person name="Amaro F."/>
            <person name="Zusman T."/>
            <person name="Lifshitz Z."/>
            <person name="Cohen O."/>
            <person name="Gilbert J.A."/>
            <person name="Pupko T."/>
            <person name="Shuman H.A."/>
            <person name="Segal G."/>
        </authorList>
    </citation>
    <scope>NUCLEOTIDE SEQUENCE [LARGE SCALE GENOMIC DNA]</scope>
    <source>
        <strain evidence="2 4">CDC#1407-AL-14</strain>
    </source>
</reference>
<keyword evidence="1" id="KW-1133">Transmembrane helix</keyword>
<evidence type="ECO:0000256" key="1">
    <source>
        <dbReference type="SAM" id="Phobius"/>
    </source>
</evidence>
<organism evidence="3 5">
    <name type="scientific">Legionella birminghamensis</name>
    <dbReference type="NCBI Taxonomy" id="28083"/>
    <lineage>
        <taxon>Bacteria</taxon>
        <taxon>Pseudomonadati</taxon>
        <taxon>Pseudomonadota</taxon>
        <taxon>Gammaproteobacteria</taxon>
        <taxon>Legionellales</taxon>
        <taxon>Legionellaceae</taxon>
        <taxon>Legionella</taxon>
    </lineage>
</organism>
<protein>
    <submittedName>
        <fullName evidence="3">Conjugative transfer region protein</fullName>
    </submittedName>
</protein>
<dbReference type="NCBIfam" id="TIGR03750">
    <property type="entry name" value="conj_TIGR03750"/>
    <property type="match status" value="1"/>
</dbReference>
<keyword evidence="1" id="KW-0812">Transmembrane</keyword>
<name>A0A378ICA7_9GAMM</name>
<gene>
    <name evidence="2" type="ORF">Lbir_0244</name>
    <name evidence="3" type="ORF">NCTC12437_01981</name>
</gene>
<dbReference type="EMBL" id="LNXT01000001">
    <property type="protein sequence ID" value="KTC76175.1"/>
    <property type="molecule type" value="Genomic_DNA"/>
</dbReference>
<evidence type="ECO:0000313" key="3">
    <source>
        <dbReference type="EMBL" id="STX32201.1"/>
    </source>
</evidence>
<keyword evidence="4" id="KW-1185">Reference proteome</keyword>
<dbReference type="EMBL" id="UGNW01000001">
    <property type="protein sequence ID" value="STX32201.1"/>
    <property type="molecule type" value="Genomic_DNA"/>
</dbReference>
<dbReference type="RefSeq" id="WP_058522355.1">
    <property type="nucleotide sequence ID" value="NZ_CAAAHV010000031.1"/>
</dbReference>
<dbReference type="InterPro" id="IPR021877">
    <property type="entry name" value="DUF3487"/>
</dbReference>
<proteinExistence type="predicted"/>
<feature type="transmembrane region" description="Helical" evidence="1">
    <location>
        <begin position="21"/>
        <end position="41"/>
    </location>
</feature>
<dbReference type="Proteomes" id="UP000255066">
    <property type="component" value="Unassembled WGS sequence"/>
</dbReference>
<dbReference type="Proteomes" id="UP000054735">
    <property type="component" value="Unassembled WGS sequence"/>
</dbReference>
<dbReference type="Pfam" id="PF11990">
    <property type="entry name" value="DUF3487"/>
    <property type="match status" value="1"/>
</dbReference>
<evidence type="ECO:0000313" key="2">
    <source>
        <dbReference type="EMBL" id="KTC76175.1"/>
    </source>
</evidence>
<reference evidence="3 5" key="2">
    <citation type="submission" date="2018-06" db="EMBL/GenBank/DDBJ databases">
        <authorList>
            <consortium name="Pathogen Informatics"/>
            <person name="Doyle S."/>
        </authorList>
    </citation>
    <scope>NUCLEOTIDE SEQUENCE [LARGE SCALE GENOMIC DNA]</scope>
    <source>
        <strain evidence="3 5">NCTC12437</strain>
    </source>
</reference>
<evidence type="ECO:0000313" key="4">
    <source>
        <dbReference type="Proteomes" id="UP000054735"/>
    </source>
</evidence>
<evidence type="ECO:0000313" key="5">
    <source>
        <dbReference type="Proteomes" id="UP000255066"/>
    </source>
</evidence>
<sequence>MNQPSSRHLSHDYEAYKGLSLRELFWIVVITTPTISLLFSLCGFFTGYPLACGCVGFLVGFIVSITVCPKRAARLKAGKPHGYLMKKTILILTRLGLRRSPYLHHVGTWQKSKIVRKSHV</sequence>
<keyword evidence="1" id="KW-0472">Membrane</keyword>
<feature type="transmembrane region" description="Helical" evidence="1">
    <location>
        <begin position="47"/>
        <end position="68"/>
    </location>
</feature>
<dbReference type="OrthoDB" id="5637364at2"/>